<gene>
    <name evidence="1" type="ORF">FGIG_05195</name>
    <name evidence="2" type="ORF">FGIG_05196</name>
</gene>
<dbReference type="AlphaFoldDB" id="A0A504YF91"/>
<evidence type="ECO:0000313" key="3">
    <source>
        <dbReference type="Proteomes" id="UP000316759"/>
    </source>
</evidence>
<dbReference type="EMBL" id="SUNJ01011430">
    <property type="protein sequence ID" value="TPP58889.1"/>
    <property type="molecule type" value="Genomic_DNA"/>
</dbReference>
<keyword evidence="3" id="KW-1185">Reference proteome</keyword>
<reference evidence="2 3" key="1">
    <citation type="submission" date="2019-04" db="EMBL/GenBank/DDBJ databases">
        <title>Annotation for the trematode Fasciola gigantica.</title>
        <authorList>
            <person name="Choi Y.-J."/>
        </authorList>
    </citation>
    <scope>NUCLEOTIDE SEQUENCE [LARGE SCALE GENOMIC DNA]</scope>
    <source>
        <strain evidence="2">Uganda_cow_1</strain>
    </source>
</reference>
<comment type="caution">
    <text evidence="2">The sequence shown here is derived from an EMBL/GenBank/DDBJ whole genome shotgun (WGS) entry which is preliminary data.</text>
</comment>
<dbReference type="Proteomes" id="UP000316759">
    <property type="component" value="Unassembled WGS sequence"/>
</dbReference>
<name>A0A504YF91_FASGI</name>
<protein>
    <submittedName>
        <fullName evidence="2">Uncharacterized protein</fullName>
    </submittedName>
</protein>
<organism evidence="2 3">
    <name type="scientific">Fasciola gigantica</name>
    <name type="common">Giant liver fluke</name>
    <dbReference type="NCBI Taxonomy" id="46835"/>
    <lineage>
        <taxon>Eukaryota</taxon>
        <taxon>Metazoa</taxon>
        <taxon>Spiralia</taxon>
        <taxon>Lophotrochozoa</taxon>
        <taxon>Platyhelminthes</taxon>
        <taxon>Trematoda</taxon>
        <taxon>Digenea</taxon>
        <taxon>Plagiorchiida</taxon>
        <taxon>Echinostomata</taxon>
        <taxon>Echinostomatoidea</taxon>
        <taxon>Fasciolidae</taxon>
        <taxon>Fasciola</taxon>
    </lineage>
</organism>
<proteinExistence type="predicted"/>
<dbReference type="EMBL" id="SUNJ01011430">
    <property type="protein sequence ID" value="TPP58888.1"/>
    <property type="molecule type" value="Genomic_DNA"/>
</dbReference>
<accession>A0A504YF91</accession>
<evidence type="ECO:0000313" key="2">
    <source>
        <dbReference type="EMBL" id="TPP58889.1"/>
    </source>
</evidence>
<sequence>MNPYSGAVGTFSRQANSSADALTYGKCEATLRICGRIRPGLSINPRIFLGISHLTPKPLVGSGKQVRLELDEGLQHAVSSVCMQDLKRITIQLFVDGLTSFRGSKLQLRPISDRILNPLSQIFVVGPYSGMKNLRTWRSPQQTSLRIMNATNRRELYSTDW</sequence>
<evidence type="ECO:0000313" key="1">
    <source>
        <dbReference type="EMBL" id="TPP58888.1"/>
    </source>
</evidence>